<gene>
    <name evidence="2" type="ORF">RG47T_4461</name>
</gene>
<feature type="transmembrane region" description="Helical" evidence="1">
    <location>
        <begin position="12"/>
        <end position="32"/>
    </location>
</feature>
<evidence type="ECO:0000256" key="1">
    <source>
        <dbReference type="SAM" id="Phobius"/>
    </source>
</evidence>
<sequence length="100" mass="11106">MIKKVQANFELIFWIMAIMALGLCNPATGSHFTLCPLKLLGFGWCPGCGIGHAITYLLHGDTGKSFKAHWLGLPALAIILYRICNLIYLQTSKFKKIKPL</sequence>
<organism evidence="2 3">
    <name type="scientific">Mucilaginibacter polytrichastri</name>
    <dbReference type="NCBI Taxonomy" id="1302689"/>
    <lineage>
        <taxon>Bacteria</taxon>
        <taxon>Pseudomonadati</taxon>
        <taxon>Bacteroidota</taxon>
        <taxon>Sphingobacteriia</taxon>
        <taxon>Sphingobacteriales</taxon>
        <taxon>Sphingobacteriaceae</taxon>
        <taxon>Mucilaginibacter</taxon>
    </lineage>
</organism>
<evidence type="ECO:0008006" key="4">
    <source>
        <dbReference type="Google" id="ProtNLM"/>
    </source>
</evidence>
<name>A0A1Q6A4R1_9SPHI</name>
<accession>A0A1Q6A4R1</accession>
<proteinExistence type="predicted"/>
<keyword evidence="1" id="KW-0812">Transmembrane</keyword>
<keyword evidence="1" id="KW-1133">Transmembrane helix</keyword>
<dbReference type="AlphaFoldDB" id="A0A1Q6A4R1"/>
<dbReference type="RefSeq" id="WP_245770823.1">
    <property type="nucleotide sequence ID" value="NZ_FPAM01000007.1"/>
</dbReference>
<reference evidence="2 3" key="1">
    <citation type="submission" date="2016-11" db="EMBL/GenBank/DDBJ databases">
        <title>Whole Genome Sequencing of Mucilaginibacter polytrichastri RG4-7(T) isolated from the moss sample.</title>
        <authorList>
            <person name="Li Y."/>
        </authorList>
    </citation>
    <scope>NUCLEOTIDE SEQUENCE [LARGE SCALE GENOMIC DNA]</scope>
    <source>
        <strain evidence="2 3">RG4-7</strain>
    </source>
</reference>
<dbReference type="InterPro" id="IPR021215">
    <property type="entry name" value="DUF2752"/>
</dbReference>
<evidence type="ECO:0000313" key="3">
    <source>
        <dbReference type="Proteomes" id="UP000186720"/>
    </source>
</evidence>
<keyword evidence="3" id="KW-1185">Reference proteome</keyword>
<dbReference type="STRING" id="1302689.RG47T_4461"/>
<dbReference type="Pfam" id="PF10825">
    <property type="entry name" value="DUF2752"/>
    <property type="match status" value="1"/>
</dbReference>
<dbReference type="Proteomes" id="UP000186720">
    <property type="component" value="Unassembled WGS sequence"/>
</dbReference>
<dbReference type="EMBL" id="MPPL01000001">
    <property type="protein sequence ID" value="OKS88983.1"/>
    <property type="molecule type" value="Genomic_DNA"/>
</dbReference>
<evidence type="ECO:0000313" key="2">
    <source>
        <dbReference type="EMBL" id="OKS88983.1"/>
    </source>
</evidence>
<keyword evidence="1" id="KW-0472">Membrane</keyword>
<comment type="caution">
    <text evidence="2">The sequence shown here is derived from an EMBL/GenBank/DDBJ whole genome shotgun (WGS) entry which is preliminary data.</text>
</comment>
<feature type="transmembrane region" description="Helical" evidence="1">
    <location>
        <begin position="70"/>
        <end position="89"/>
    </location>
</feature>
<protein>
    <recommendedName>
        <fullName evidence="4">DUF2752 domain-containing protein</fullName>
    </recommendedName>
</protein>